<organism evidence="1 2">
    <name type="scientific">Brachybacterium nesterenkovii</name>
    <dbReference type="NCBI Taxonomy" id="47847"/>
    <lineage>
        <taxon>Bacteria</taxon>
        <taxon>Bacillati</taxon>
        <taxon>Actinomycetota</taxon>
        <taxon>Actinomycetes</taxon>
        <taxon>Micrococcales</taxon>
        <taxon>Dermabacteraceae</taxon>
        <taxon>Brachybacterium</taxon>
    </lineage>
</organism>
<dbReference type="AlphaFoldDB" id="A0A1X6X7Q7"/>
<reference evidence="1 2" key="1">
    <citation type="submission" date="2017-02" db="EMBL/GenBank/DDBJ databases">
        <authorList>
            <person name="Peterson S.W."/>
        </authorList>
    </citation>
    <scope>NUCLEOTIDE SEQUENCE [LARGE SCALE GENOMIC DNA]</scope>
    <source>
        <strain evidence="1 2">CIP104813</strain>
    </source>
</reference>
<evidence type="ECO:0000313" key="2">
    <source>
        <dbReference type="Proteomes" id="UP000195981"/>
    </source>
</evidence>
<evidence type="ECO:0000313" key="1">
    <source>
        <dbReference type="EMBL" id="SLM95262.1"/>
    </source>
</evidence>
<dbReference type="RefSeq" id="WP_087105086.1">
    <property type="nucleotide sequence ID" value="NZ_FWFG01000108.1"/>
</dbReference>
<protein>
    <recommendedName>
        <fullName evidence="3">DUF2316 family protein</fullName>
    </recommendedName>
</protein>
<dbReference type="Proteomes" id="UP000195981">
    <property type="component" value="Unassembled WGS sequence"/>
</dbReference>
<dbReference type="OrthoDB" id="4427436at2"/>
<name>A0A1X6X7Q7_9MICO</name>
<keyword evidence="2" id="KW-1185">Reference proteome</keyword>
<sequence>MSLSAAQRARTATEFASNLAASGLSRDELRERTGLLPARFDSALSMAPGTDPADAWLVRDTLEAAVAEAGASLTPFTVLTEEARTAIDGSGITDRR</sequence>
<evidence type="ECO:0008006" key="3">
    <source>
        <dbReference type="Google" id="ProtNLM"/>
    </source>
</evidence>
<gene>
    <name evidence="1" type="ORF">FM110_12520</name>
</gene>
<dbReference type="Pfam" id="PF10078">
    <property type="entry name" value="DUF2316"/>
    <property type="match status" value="1"/>
</dbReference>
<proteinExistence type="predicted"/>
<dbReference type="EMBL" id="FWFG01000108">
    <property type="protein sequence ID" value="SLM95262.1"/>
    <property type="molecule type" value="Genomic_DNA"/>
</dbReference>
<dbReference type="InterPro" id="IPR018757">
    <property type="entry name" value="DUF2316"/>
</dbReference>
<accession>A0A1X6X7Q7</accession>